<proteinExistence type="inferred from homology"/>
<keyword evidence="6" id="KW-0732">Signal</keyword>
<keyword evidence="2 4" id="KW-0328">Glycosyltransferase</keyword>
<feature type="chain" id="PRO_5043931487" description="UDP-glucuronosyltransferase" evidence="6">
    <location>
        <begin position="16"/>
        <end position="451"/>
    </location>
</feature>
<evidence type="ECO:0000256" key="5">
    <source>
        <dbReference type="RuleBase" id="RU362059"/>
    </source>
</evidence>
<feature type="signal peptide" evidence="6">
    <location>
        <begin position="1"/>
        <end position="15"/>
    </location>
</feature>
<evidence type="ECO:0000256" key="6">
    <source>
        <dbReference type="SAM" id="SignalP"/>
    </source>
</evidence>
<evidence type="ECO:0000313" key="8">
    <source>
        <dbReference type="Proteomes" id="UP001497472"/>
    </source>
</evidence>
<evidence type="ECO:0000256" key="1">
    <source>
        <dbReference type="ARBA" id="ARBA00009995"/>
    </source>
</evidence>
<reference evidence="7 8" key="1">
    <citation type="submission" date="2023-11" db="EMBL/GenBank/DDBJ databases">
        <authorList>
            <person name="Okamura Y."/>
        </authorList>
    </citation>
    <scope>NUCLEOTIDE SEQUENCE [LARGE SCALE GENOMIC DNA]</scope>
</reference>
<comment type="catalytic activity">
    <reaction evidence="5">
        <text>glucuronate acceptor + UDP-alpha-D-glucuronate = acceptor beta-D-glucuronoside + UDP + H(+)</text>
        <dbReference type="Rhea" id="RHEA:21032"/>
        <dbReference type="ChEBI" id="CHEBI:15378"/>
        <dbReference type="ChEBI" id="CHEBI:58052"/>
        <dbReference type="ChEBI" id="CHEBI:58223"/>
        <dbReference type="ChEBI" id="CHEBI:132367"/>
        <dbReference type="ChEBI" id="CHEBI:132368"/>
        <dbReference type="EC" id="2.4.1.17"/>
    </reaction>
</comment>
<keyword evidence="5" id="KW-0812">Transmembrane</keyword>
<dbReference type="EC" id="2.4.1.17" evidence="5"/>
<dbReference type="Pfam" id="PF00201">
    <property type="entry name" value="UDPGT"/>
    <property type="match status" value="1"/>
</dbReference>
<dbReference type="PROSITE" id="PS00375">
    <property type="entry name" value="UDPGT"/>
    <property type="match status" value="1"/>
</dbReference>
<dbReference type="GO" id="GO:0015020">
    <property type="term" value="F:glucuronosyltransferase activity"/>
    <property type="evidence" value="ECO:0007669"/>
    <property type="project" value="UniProtKB-EC"/>
</dbReference>
<dbReference type="FunFam" id="3.40.50.2000:FF:000050">
    <property type="entry name" value="UDP-glucuronosyltransferase"/>
    <property type="match status" value="1"/>
</dbReference>
<dbReference type="InterPro" id="IPR035595">
    <property type="entry name" value="UDP_glycos_trans_CS"/>
</dbReference>
<feature type="transmembrane region" description="Helical" evidence="5">
    <location>
        <begin position="415"/>
        <end position="433"/>
    </location>
</feature>
<organism evidence="7 8">
    <name type="scientific">Leptosia nina</name>
    <dbReference type="NCBI Taxonomy" id="320188"/>
    <lineage>
        <taxon>Eukaryota</taxon>
        <taxon>Metazoa</taxon>
        <taxon>Ecdysozoa</taxon>
        <taxon>Arthropoda</taxon>
        <taxon>Hexapoda</taxon>
        <taxon>Insecta</taxon>
        <taxon>Pterygota</taxon>
        <taxon>Neoptera</taxon>
        <taxon>Endopterygota</taxon>
        <taxon>Lepidoptera</taxon>
        <taxon>Glossata</taxon>
        <taxon>Ditrysia</taxon>
        <taxon>Papilionoidea</taxon>
        <taxon>Pieridae</taxon>
        <taxon>Pierinae</taxon>
        <taxon>Leptosia</taxon>
    </lineage>
</organism>
<dbReference type="Gene3D" id="3.40.50.2000">
    <property type="entry name" value="Glycogen Phosphorylase B"/>
    <property type="match status" value="1"/>
</dbReference>
<evidence type="ECO:0000256" key="3">
    <source>
        <dbReference type="ARBA" id="ARBA00022679"/>
    </source>
</evidence>
<dbReference type="AlphaFoldDB" id="A0AAV1JAC5"/>
<accession>A0AAV1JAC5</accession>
<keyword evidence="5" id="KW-1133">Transmembrane helix</keyword>
<comment type="caution">
    <text evidence="7">The sequence shown here is derived from an EMBL/GenBank/DDBJ whole genome shotgun (WGS) entry which is preliminary data.</text>
</comment>
<dbReference type="CDD" id="cd03784">
    <property type="entry name" value="GT1_Gtf-like"/>
    <property type="match status" value="1"/>
</dbReference>
<protein>
    <recommendedName>
        <fullName evidence="5">UDP-glucuronosyltransferase</fullName>
        <ecNumber evidence="5">2.4.1.17</ecNumber>
    </recommendedName>
</protein>
<keyword evidence="3 4" id="KW-0808">Transferase</keyword>
<evidence type="ECO:0000313" key="7">
    <source>
        <dbReference type="EMBL" id="CAK1545455.1"/>
    </source>
</evidence>
<evidence type="ECO:0000256" key="2">
    <source>
        <dbReference type="ARBA" id="ARBA00022676"/>
    </source>
</evidence>
<evidence type="ECO:0000256" key="4">
    <source>
        <dbReference type="RuleBase" id="RU003718"/>
    </source>
</evidence>
<dbReference type="SUPFAM" id="SSF53756">
    <property type="entry name" value="UDP-Glycosyltransferase/glycogen phosphorylase"/>
    <property type="match status" value="1"/>
</dbReference>
<dbReference type="EMBL" id="CAVLEF010000007">
    <property type="protein sequence ID" value="CAK1545455.1"/>
    <property type="molecule type" value="Genomic_DNA"/>
</dbReference>
<sequence length="451" mass="51548">MRWTILFCLLNVCSCYKVLLVFPFPFKSHSILGRGFVRNLLSAGHEVTYVTPFALNSSHPKLYQVSLNLSSTHFEKYLDIKPLLERAEPMNYWDVFGLMRGVTEMAAKDVTLQKFLEDTSQKFDIFLGQQIKWKKKEDVAWGSYYTPVEKGIYKNFFASAMSKRGKKLPDYDAVRFNASLAFSNAYVTMRDVSETPTALKNIGGFHIDTKLESLSQKLQDIMDRSTHGVILFSMGTHLTSRGLPKLVSEFVETFRRLKYTVLWKTNEANLTLPSNVIPLQWIPQVSVLDHPNCVLFITHGGLMSITESVHFGKPIVGIPAYSDQFINVRIAVKNGFAKEVKLSLDLGNELFDAINEVVNNPRYTQRAKEMSLIYHSRIAKPGAELVHWVQHVIETKGAQHLRSAALQMPLYQKCYLDLIIIVIILLTILRYIARRTFERLTRKTNGIKKTN</sequence>
<dbReference type="InterPro" id="IPR050271">
    <property type="entry name" value="UDP-glycosyltransferase"/>
</dbReference>
<keyword evidence="5" id="KW-0472">Membrane</keyword>
<keyword evidence="8" id="KW-1185">Reference proteome</keyword>
<dbReference type="Proteomes" id="UP001497472">
    <property type="component" value="Unassembled WGS sequence"/>
</dbReference>
<comment type="similarity">
    <text evidence="1 4">Belongs to the UDP-glycosyltransferase family.</text>
</comment>
<comment type="subcellular location">
    <subcellularLocation>
        <location evidence="5">Membrane</location>
        <topology evidence="5">Single-pass membrane protein</topology>
    </subcellularLocation>
</comment>
<gene>
    <name evidence="7" type="ORF">LNINA_LOCUS5105</name>
</gene>
<name>A0AAV1JAC5_9NEOP</name>
<dbReference type="PANTHER" id="PTHR48043">
    <property type="entry name" value="EG:EG0003.4 PROTEIN-RELATED"/>
    <property type="match status" value="1"/>
</dbReference>
<dbReference type="GO" id="GO:0016020">
    <property type="term" value="C:membrane"/>
    <property type="evidence" value="ECO:0007669"/>
    <property type="project" value="UniProtKB-SubCell"/>
</dbReference>
<dbReference type="PANTHER" id="PTHR48043:SF159">
    <property type="entry name" value="EG:EG0003.4 PROTEIN-RELATED"/>
    <property type="match status" value="1"/>
</dbReference>
<dbReference type="InterPro" id="IPR002213">
    <property type="entry name" value="UDP_glucos_trans"/>
</dbReference>